<protein>
    <submittedName>
        <fullName evidence="1">Uncharacterized protein</fullName>
    </submittedName>
</protein>
<accession>A0A3P7IGF2</accession>
<reference evidence="1 2" key="1">
    <citation type="submission" date="2018-11" db="EMBL/GenBank/DDBJ databases">
        <authorList>
            <consortium name="Pathogen Informatics"/>
        </authorList>
    </citation>
    <scope>NUCLEOTIDE SEQUENCE [LARGE SCALE GENOMIC DNA]</scope>
</reference>
<dbReference type="AlphaFoldDB" id="A0A3P7IGF2"/>
<evidence type="ECO:0000313" key="1">
    <source>
        <dbReference type="EMBL" id="VDM72281.1"/>
    </source>
</evidence>
<sequence>MKTLKMFIAFIQAAGDLHDPDKNISSIEKAWLRAVAGTSLLKLCYIQKYSHMMGADMFVTLSNLMKDEADCVRGYFVRRLNKGISRNRLTIEYLSFFSIVAVLEPTNVEEENAIKLYVFHQIS</sequence>
<keyword evidence="2" id="KW-1185">Reference proteome</keyword>
<name>A0A3P7IGF2_STRVU</name>
<dbReference type="EMBL" id="UYYB01024646">
    <property type="protein sequence ID" value="VDM72281.1"/>
    <property type="molecule type" value="Genomic_DNA"/>
</dbReference>
<evidence type="ECO:0000313" key="2">
    <source>
        <dbReference type="Proteomes" id="UP000270094"/>
    </source>
</evidence>
<dbReference type="Pfam" id="PF20168">
    <property type="entry name" value="PDS5"/>
    <property type="match status" value="1"/>
</dbReference>
<proteinExistence type="predicted"/>
<gene>
    <name evidence="1" type="ORF">SVUK_LOCUS7279</name>
</gene>
<dbReference type="OrthoDB" id="200660at2759"/>
<organism evidence="1 2">
    <name type="scientific">Strongylus vulgaris</name>
    <name type="common">Blood worm</name>
    <dbReference type="NCBI Taxonomy" id="40348"/>
    <lineage>
        <taxon>Eukaryota</taxon>
        <taxon>Metazoa</taxon>
        <taxon>Ecdysozoa</taxon>
        <taxon>Nematoda</taxon>
        <taxon>Chromadorea</taxon>
        <taxon>Rhabditida</taxon>
        <taxon>Rhabditina</taxon>
        <taxon>Rhabditomorpha</taxon>
        <taxon>Strongyloidea</taxon>
        <taxon>Strongylidae</taxon>
        <taxon>Strongylus</taxon>
    </lineage>
</organism>
<dbReference type="Proteomes" id="UP000270094">
    <property type="component" value="Unassembled WGS sequence"/>
</dbReference>